<proteinExistence type="predicted"/>
<evidence type="ECO:0000256" key="6">
    <source>
        <dbReference type="ARBA" id="ARBA00058074"/>
    </source>
</evidence>
<dbReference type="InterPro" id="IPR001190">
    <property type="entry name" value="SRCR"/>
</dbReference>
<feature type="domain" description="SRCR" evidence="10">
    <location>
        <begin position="54"/>
        <end position="154"/>
    </location>
</feature>
<evidence type="ECO:0000313" key="12">
    <source>
        <dbReference type="Proteomes" id="UP000533954"/>
    </source>
</evidence>
<evidence type="ECO:0000256" key="2">
    <source>
        <dbReference type="ARBA" id="ARBA00022737"/>
    </source>
</evidence>
<protein>
    <recommendedName>
        <fullName evidence="8">Soluble scavenger receptor cysteine-rich domain-containing protein SSC5D</fullName>
    </recommendedName>
</protein>
<keyword evidence="3 9" id="KW-1015">Disulfide bond</keyword>
<dbReference type="Pfam" id="PF00530">
    <property type="entry name" value="SRCR"/>
    <property type="match status" value="2"/>
</dbReference>
<evidence type="ECO:0000256" key="7">
    <source>
        <dbReference type="ARBA" id="ARBA00064153"/>
    </source>
</evidence>
<dbReference type="PANTHER" id="PTHR45817:SF9">
    <property type="entry name" value="SRCR DOMAIN-CONTAINING PROTEIN"/>
    <property type="match status" value="1"/>
</dbReference>
<dbReference type="FunFam" id="3.10.250.10:FF:000007">
    <property type="entry name" value="Soluble scavenger receptor cysteine-rich domain-containing protein SSC5D"/>
    <property type="match status" value="1"/>
</dbReference>
<evidence type="ECO:0000256" key="5">
    <source>
        <dbReference type="ARBA" id="ARBA00023180"/>
    </source>
</evidence>
<comment type="caution">
    <text evidence="11">The sequence shown here is derived from an EMBL/GenBank/DDBJ whole genome shotgun (WGS) entry which is preliminary data.</text>
</comment>
<evidence type="ECO:0000256" key="9">
    <source>
        <dbReference type="PROSITE-ProRule" id="PRU00196"/>
    </source>
</evidence>
<dbReference type="GO" id="GO:0005615">
    <property type="term" value="C:extracellular space"/>
    <property type="evidence" value="ECO:0007669"/>
    <property type="project" value="TreeGrafter"/>
</dbReference>
<evidence type="ECO:0000256" key="8">
    <source>
        <dbReference type="ARBA" id="ARBA00069168"/>
    </source>
</evidence>
<evidence type="ECO:0000259" key="10">
    <source>
        <dbReference type="PROSITE" id="PS50287"/>
    </source>
</evidence>
<keyword evidence="1" id="KW-0732">Signal</keyword>
<dbReference type="GO" id="GO:0016020">
    <property type="term" value="C:membrane"/>
    <property type="evidence" value="ECO:0007669"/>
    <property type="project" value="InterPro"/>
</dbReference>
<name>A0A7K7VRK4_EUDEL</name>
<accession>A0A7K7VRK4</accession>
<evidence type="ECO:0000256" key="4">
    <source>
        <dbReference type="ARBA" id="ARBA00023170"/>
    </source>
</evidence>
<reference evidence="11 12" key="1">
    <citation type="submission" date="2019-09" db="EMBL/GenBank/DDBJ databases">
        <title>Bird 10,000 Genomes (B10K) Project - Family phase.</title>
        <authorList>
            <person name="Zhang G."/>
        </authorList>
    </citation>
    <scope>NUCLEOTIDE SEQUENCE [LARGE SCALE GENOMIC DNA]</scope>
    <source>
        <strain evidence="11">B10K-LSUMZ-16893</strain>
    </source>
</reference>
<feature type="disulfide bond" evidence="9">
    <location>
        <begin position="79"/>
        <end position="143"/>
    </location>
</feature>
<organism evidence="11 12">
    <name type="scientific">Eudromia elegans</name>
    <name type="common">Elegant crested-tinamou</name>
    <dbReference type="NCBI Taxonomy" id="8805"/>
    <lineage>
        <taxon>Eukaryota</taxon>
        <taxon>Metazoa</taxon>
        <taxon>Chordata</taxon>
        <taxon>Craniata</taxon>
        <taxon>Vertebrata</taxon>
        <taxon>Euteleostomi</taxon>
        <taxon>Archelosauria</taxon>
        <taxon>Archosauria</taxon>
        <taxon>Dinosauria</taxon>
        <taxon>Saurischia</taxon>
        <taxon>Theropoda</taxon>
        <taxon>Coelurosauria</taxon>
        <taxon>Aves</taxon>
        <taxon>Palaeognathae</taxon>
        <taxon>Tinamiformes</taxon>
        <taxon>Tinamidae</taxon>
        <taxon>Eudromia</taxon>
    </lineage>
</organism>
<dbReference type="PRINTS" id="PR00258">
    <property type="entry name" value="SPERACTRCPTR"/>
</dbReference>
<feature type="disulfide bond" evidence="9">
    <location>
        <begin position="13"/>
        <end position="23"/>
    </location>
</feature>
<dbReference type="Gene3D" id="3.10.250.10">
    <property type="entry name" value="SRCR-like domain"/>
    <property type="match status" value="2"/>
</dbReference>
<feature type="disulfide bond" evidence="9">
    <location>
        <begin position="123"/>
        <end position="133"/>
    </location>
</feature>
<dbReference type="SMART" id="SM00202">
    <property type="entry name" value="SR"/>
    <property type="match status" value="1"/>
</dbReference>
<dbReference type="OrthoDB" id="536948at2759"/>
<evidence type="ECO:0000256" key="3">
    <source>
        <dbReference type="ARBA" id="ARBA00023157"/>
    </source>
</evidence>
<feature type="disulfide bond" evidence="9">
    <location>
        <begin position="92"/>
        <end position="153"/>
    </location>
</feature>
<feature type="non-terminal residue" evidence="11">
    <location>
        <position position="160"/>
    </location>
</feature>
<comment type="subunit">
    <text evidence="7">Interacts with LGALS1 and laminin.</text>
</comment>
<dbReference type="PROSITE" id="PS00420">
    <property type="entry name" value="SRCR_1"/>
    <property type="match status" value="1"/>
</dbReference>
<feature type="non-terminal residue" evidence="11">
    <location>
        <position position="1"/>
    </location>
</feature>
<keyword evidence="2" id="KW-0677">Repeat</keyword>
<keyword evidence="12" id="KW-1185">Reference proteome</keyword>
<dbReference type="GO" id="GO:0004720">
    <property type="term" value="F:protein-lysine 6-oxidase activity"/>
    <property type="evidence" value="ECO:0007669"/>
    <property type="project" value="TreeGrafter"/>
</dbReference>
<comment type="function">
    <text evidence="6">Binds to extracellular matrix proteins. Binds to pathogen-associated molecular patterns (PAMPs) present on the cell walls of Gram-positive and Gram-negative bacteria and fungi, behaving as a pattern recognition receptor (PRR). Induces bacterial and fungal aggregation and subsequent inhibition of PAMP-induced cytokine release. Does not possess intrinsic bactericidal activity. May play a role in the innate defense and homeostasis of certain epithelial surfaces.</text>
</comment>
<dbReference type="PANTHER" id="PTHR45817">
    <property type="entry name" value="LYSYL OXIDASE-LIKE-RELATED"/>
    <property type="match status" value="1"/>
</dbReference>
<evidence type="ECO:0000313" key="11">
    <source>
        <dbReference type="EMBL" id="NXA44060.1"/>
    </source>
</evidence>
<keyword evidence="4" id="KW-0675">Receptor</keyword>
<evidence type="ECO:0000256" key="1">
    <source>
        <dbReference type="ARBA" id="ARBA00022729"/>
    </source>
</evidence>
<dbReference type="EMBL" id="VZSX01000417">
    <property type="protein sequence ID" value="NXA44060.1"/>
    <property type="molecule type" value="Genomic_DNA"/>
</dbReference>
<dbReference type="InterPro" id="IPR050912">
    <property type="entry name" value="LOX-like_protein"/>
</dbReference>
<feature type="domain" description="SRCR" evidence="10">
    <location>
        <begin position="1"/>
        <end position="44"/>
    </location>
</feature>
<keyword evidence="5" id="KW-0325">Glycoprotein</keyword>
<dbReference type="PROSITE" id="PS50287">
    <property type="entry name" value="SRCR_2"/>
    <property type="match status" value="2"/>
</dbReference>
<dbReference type="Proteomes" id="UP000533954">
    <property type="component" value="Unassembled WGS sequence"/>
</dbReference>
<dbReference type="AlphaFoldDB" id="A0A7K7VRK4"/>
<gene>
    <name evidence="11" type="primary">Cd5l</name>
    <name evidence="11" type="ORF">EUDELE_R02557</name>
</gene>
<dbReference type="SUPFAM" id="SSF56487">
    <property type="entry name" value="SRCR-like"/>
    <property type="match status" value="2"/>
</dbReference>
<sequence length="160" mass="16544">QGHGPVWLDGVNCSGTEESLAKCPAGPWGVHACGHAEDAAVVCSGIPQSHPTELRLVNGSSPCVGRVEVLHERRWGSVCDHGWGMEEAQVVCRQLGCGPALSALGRAQFGQGHDPIWMDGVECAGTEDLLSACPAKPWGAHGCTHSEDAAVVCSGNARAA</sequence>
<comment type="caution">
    <text evidence="9">Lacks conserved residue(s) required for the propagation of feature annotation.</text>
</comment>
<dbReference type="InterPro" id="IPR036772">
    <property type="entry name" value="SRCR-like_dom_sf"/>
</dbReference>